<dbReference type="Proteomes" id="UP000272025">
    <property type="component" value="Unassembled WGS sequence"/>
</dbReference>
<dbReference type="RefSeq" id="XP_028466882.1">
    <property type="nucleotide sequence ID" value="XM_028611736.1"/>
</dbReference>
<name>A0A3N2PXD0_SODAK</name>
<sequence length="207" mass="22840">MICVDLVYQHTVAFRLTTDAIAVMLNSVRSCGLKSDLKESLESYVFYSPCKRTLKYLAFSGPYIMNAEDDPKTFRSFFRIIGASLSENLEPLLMELPSLGSASNPQHPWSAIPSGQLNHDGPQQAELEARHISPGIPPGIGWASTSCIWCEHAPGHLMFPTISNSINTNFLPSPLGQQPSDRLLWIKEAIFDNMECAPSLCAATNRL</sequence>
<gene>
    <name evidence="1" type="ORF">SODALDRAFT_332508</name>
</gene>
<evidence type="ECO:0000313" key="2">
    <source>
        <dbReference type="Proteomes" id="UP000272025"/>
    </source>
</evidence>
<dbReference type="GeneID" id="39580214"/>
<keyword evidence="2" id="KW-1185">Reference proteome</keyword>
<organism evidence="1 2">
    <name type="scientific">Sodiomyces alkalinus (strain CBS 110278 / VKM F-3762 / F11)</name>
    <name type="common">Alkaliphilic filamentous fungus</name>
    <dbReference type="NCBI Taxonomy" id="1314773"/>
    <lineage>
        <taxon>Eukaryota</taxon>
        <taxon>Fungi</taxon>
        <taxon>Dikarya</taxon>
        <taxon>Ascomycota</taxon>
        <taxon>Pezizomycotina</taxon>
        <taxon>Sordariomycetes</taxon>
        <taxon>Hypocreomycetidae</taxon>
        <taxon>Glomerellales</taxon>
        <taxon>Plectosphaerellaceae</taxon>
        <taxon>Sodiomyces</taxon>
    </lineage>
</organism>
<dbReference type="AlphaFoldDB" id="A0A3N2PXD0"/>
<reference evidence="1 2" key="1">
    <citation type="journal article" date="2018" name="Mol. Ecol.">
        <title>The obligate alkalophilic soda-lake fungus Sodiomyces alkalinus has shifted to a protein diet.</title>
        <authorList>
            <person name="Grum-Grzhimaylo A.A."/>
            <person name="Falkoski D.L."/>
            <person name="van den Heuvel J."/>
            <person name="Valero-Jimenez C.A."/>
            <person name="Min B."/>
            <person name="Choi I.G."/>
            <person name="Lipzen A."/>
            <person name="Daum C.G."/>
            <person name="Aanen D.K."/>
            <person name="Tsang A."/>
            <person name="Henrissat B."/>
            <person name="Bilanenko E.N."/>
            <person name="de Vries R.P."/>
            <person name="van Kan J.A.L."/>
            <person name="Grigoriev I.V."/>
            <person name="Debets A.J.M."/>
        </authorList>
    </citation>
    <scope>NUCLEOTIDE SEQUENCE [LARGE SCALE GENOMIC DNA]</scope>
    <source>
        <strain evidence="1 2">F11</strain>
    </source>
</reference>
<protein>
    <submittedName>
        <fullName evidence="1">Uncharacterized protein</fullName>
    </submittedName>
</protein>
<evidence type="ECO:0000313" key="1">
    <source>
        <dbReference type="EMBL" id="ROT39076.1"/>
    </source>
</evidence>
<proteinExistence type="predicted"/>
<dbReference type="EMBL" id="ML119054">
    <property type="protein sequence ID" value="ROT39076.1"/>
    <property type="molecule type" value="Genomic_DNA"/>
</dbReference>
<accession>A0A3N2PXD0</accession>